<dbReference type="EMBL" id="AMCI01001169">
    <property type="protein sequence ID" value="EJX06408.1"/>
    <property type="molecule type" value="Genomic_DNA"/>
</dbReference>
<dbReference type="SUPFAM" id="SSF52218">
    <property type="entry name" value="Flavoproteins"/>
    <property type="match status" value="1"/>
</dbReference>
<evidence type="ECO:0000313" key="2">
    <source>
        <dbReference type="EMBL" id="EJX06408.1"/>
    </source>
</evidence>
<dbReference type="InterPro" id="IPR008254">
    <property type="entry name" value="Flavodoxin/NO_synth"/>
</dbReference>
<proteinExistence type="predicted"/>
<feature type="non-terminal residue" evidence="2">
    <location>
        <position position="113"/>
    </location>
</feature>
<comment type="caution">
    <text evidence="2">The sequence shown here is derived from an EMBL/GenBank/DDBJ whole genome shotgun (WGS) entry which is preliminary data.</text>
</comment>
<gene>
    <name evidence="2" type="ORF">EVA_05483</name>
</gene>
<organism evidence="2">
    <name type="scientific">gut metagenome</name>
    <dbReference type="NCBI Taxonomy" id="749906"/>
    <lineage>
        <taxon>unclassified sequences</taxon>
        <taxon>metagenomes</taxon>
        <taxon>organismal metagenomes</taxon>
    </lineage>
</organism>
<dbReference type="Pfam" id="PF12682">
    <property type="entry name" value="Flavodoxin_4"/>
    <property type="match status" value="1"/>
</dbReference>
<dbReference type="PANTHER" id="PTHR39201:SF1">
    <property type="entry name" value="FLAVODOXIN-LIKE DOMAIN-CONTAINING PROTEIN"/>
    <property type="match status" value="1"/>
</dbReference>
<feature type="domain" description="Flavodoxin-like" evidence="1">
    <location>
        <begin position="3"/>
        <end position="110"/>
    </location>
</feature>
<accession>J9GUD2</accession>
<dbReference type="PANTHER" id="PTHR39201">
    <property type="entry name" value="EXPORTED PROTEIN-RELATED"/>
    <property type="match status" value="1"/>
</dbReference>
<dbReference type="AlphaFoldDB" id="J9GUD2"/>
<sequence>MGKTLIVYYSFTNNSHVIATELQKQTEADMLRVEPADENVDYNDYSIGLPMMNLIKAHPDDPASYPAIKTTSGNLGDYDNVIIVAPLWWNNMAAPLQTFLFKYGAEMEGKHIG</sequence>
<name>J9GUD2_9ZZZZ</name>
<dbReference type="InterPro" id="IPR029039">
    <property type="entry name" value="Flavoprotein-like_sf"/>
</dbReference>
<dbReference type="Gene3D" id="3.40.50.360">
    <property type="match status" value="1"/>
</dbReference>
<reference evidence="2" key="1">
    <citation type="journal article" date="2012" name="PLoS ONE">
        <title>Gene sets for utilization of primary and secondary nutrition supplies in the distal gut of endangered iberian lynx.</title>
        <authorList>
            <person name="Alcaide M."/>
            <person name="Messina E."/>
            <person name="Richter M."/>
            <person name="Bargiela R."/>
            <person name="Peplies J."/>
            <person name="Huws S.A."/>
            <person name="Newbold C.J."/>
            <person name="Golyshin P.N."/>
            <person name="Simon M.A."/>
            <person name="Lopez G."/>
            <person name="Yakimov M.M."/>
            <person name="Ferrer M."/>
        </authorList>
    </citation>
    <scope>NUCLEOTIDE SEQUENCE</scope>
</reference>
<protein>
    <submittedName>
        <fullName evidence="2">Flavodoxin</fullName>
    </submittedName>
</protein>
<evidence type="ECO:0000259" key="1">
    <source>
        <dbReference type="Pfam" id="PF12682"/>
    </source>
</evidence>
<dbReference type="GO" id="GO:0010181">
    <property type="term" value="F:FMN binding"/>
    <property type="evidence" value="ECO:0007669"/>
    <property type="project" value="InterPro"/>
</dbReference>